<dbReference type="RefSeq" id="WP_125715022.1">
    <property type="nucleotide sequence ID" value="NZ_JBHTOP010000004.1"/>
</dbReference>
<evidence type="ECO:0000313" key="2">
    <source>
        <dbReference type="EMBL" id="MFD1671043.1"/>
    </source>
</evidence>
<reference evidence="3" key="1">
    <citation type="journal article" date="2019" name="Int. J. Syst. Evol. Microbiol.">
        <title>The Global Catalogue of Microorganisms (GCM) 10K type strain sequencing project: providing services to taxonomists for standard genome sequencing and annotation.</title>
        <authorList>
            <consortium name="The Broad Institute Genomics Platform"/>
            <consortium name="The Broad Institute Genome Sequencing Center for Infectious Disease"/>
            <person name="Wu L."/>
            <person name="Ma J."/>
        </authorList>
    </citation>
    <scope>NUCLEOTIDE SEQUENCE [LARGE SCALE GENOMIC DNA]</scope>
    <source>
        <strain evidence="3">CCM 8896</strain>
    </source>
</reference>
<comment type="caution">
    <text evidence="2">The sequence shown here is derived from an EMBL/GenBank/DDBJ whole genome shotgun (WGS) entry which is preliminary data.</text>
</comment>
<dbReference type="Proteomes" id="UP001597267">
    <property type="component" value="Unassembled WGS sequence"/>
</dbReference>
<sequence length="591" mass="61579">MKKSSKVKYFGVAAAALLAVAPVVAPAVTATTNEPATVQAATAGTTPDFIADATIKSFGTGTAVYAKEGGVTKEATIAGKTAVDVTNVTPTYQTVQVTVSPAEPESTDGNLVGKTATTQVYSDSEGTVADGDPVDLIAETPYTEKTADGTYKIDAGYVRAEDVTATPTTAAVDAKTTTVKGYFYVTPGAYLATDGAKGTNGTLYIPANGYNLKYNISATVQAADEDAAATVSKTAINTETGKNDANITTALTNGTLNVTGVYTDAAGVEYYSFDKNGAVYLVPAAELTISKGYTVTATQGYITTTKDDVRTYSDSALNNYTGTLIRDKGTQLLVDQKATNANGDVVAYHVSADADTAANTWVDANNVTFAAATLDVTAEKGSVIANASATVYRDKATTIATKDTIAKGETVDYTRVVTNSVTGEVVAYGYKNDNGNWRYVKASAFDENADADVTVSKLPNGTALYSNYKAATIYTNAAATEDSGTKLSTDVNEWSAFEVSKDADGNTIAYRLGKNQWVKAADLEAEQALDGTFDVAAGITLSDAEGTKTGSIENGGNYKVFAVRYINGKQALKLGTDNQWVIAAQGDYYPA</sequence>
<gene>
    <name evidence="2" type="ORF">ACFQ5M_02910</name>
</gene>
<protein>
    <recommendedName>
        <fullName evidence="4">Surface layer protein A domain-containing protein</fullName>
    </recommendedName>
</protein>
<evidence type="ECO:0000256" key="1">
    <source>
        <dbReference type="SAM" id="SignalP"/>
    </source>
</evidence>
<dbReference type="EMBL" id="JBHTOP010000004">
    <property type="protein sequence ID" value="MFD1671043.1"/>
    <property type="molecule type" value="Genomic_DNA"/>
</dbReference>
<feature type="signal peptide" evidence="1">
    <location>
        <begin position="1"/>
        <end position="27"/>
    </location>
</feature>
<keyword evidence="1" id="KW-0732">Signal</keyword>
<feature type="chain" id="PRO_5046873119" description="Surface layer protein A domain-containing protein" evidence="1">
    <location>
        <begin position="28"/>
        <end position="591"/>
    </location>
</feature>
<keyword evidence="3" id="KW-1185">Reference proteome</keyword>
<accession>A0ABW4J5V9</accession>
<organism evidence="2 3">
    <name type="scientific">Agrilactobacillus yilanensis</name>
    <dbReference type="NCBI Taxonomy" id="2485997"/>
    <lineage>
        <taxon>Bacteria</taxon>
        <taxon>Bacillati</taxon>
        <taxon>Bacillota</taxon>
        <taxon>Bacilli</taxon>
        <taxon>Lactobacillales</taxon>
        <taxon>Lactobacillaceae</taxon>
        <taxon>Agrilactobacillus</taxon>
    </lineage>
</organism>
<evidence type="ECO:0000313" key="3">
    <source>
        <dbReference type="Proteomes" id="UP001597267"/>
    </source>
</evidence>
<proteinExistence type="predicted"/>
<name>A0ABW4J5V9_9LACO</name>
<evidence type="ECO:0008006" key="4">
    <source>
        <dbReference type="Google" id="ProtNLM"/>
    </source>
</evidence>